<dbReference type="CDD" id="cd20336">
    <property type="entry name" value="Rcat_RBR"/>
    <property type="match status" value="1"/>
</dbReference>
<gene>
    <name evidence="9" type="ORF">P280DRAFT_400026</name>
</gene>
<proteinExistence type="predicted"/>
<dbReference type="SUPFAM" id="SSF57850">
    <property type="entry name" value="RING/U-box"/>
    <property type="match status" value="1"/>
</dbReference>
<keyword evidence="4" id="KW-0863">Zinc-finger</keyword>
<keyword evidence="10" id="KW-1185">Reference proteome</keyword>
<protein>
    <recommendedName>
        <fullName evidence="8">RING-type domain-containing protein</fullName>
    </recommendedName>
</protein>
<dbReference type="PROSITE" id="PS00518">
    <property type="entry name" value="ZF_RING_1"/>
    <property type="match status" value="1"/>
</dbReference>
<feature type="compositionally biased region" description="Basic and acidic residues" evidence="7">
    <location>
        <begin position="247"/>
        <end position="262"/>
    </location>
</feature>
<evidence type="ECO:0000256" key="1">
    <source>
        <dbReference type="ARBA" id="ARBA00022679"/>
    </source>
</evidence>
<keyword evidence="5" id="KW-0833">Ubl conjugation pathway</keyword>
<dbReference type="Proteomes" id="UP000799753">
    <property type="component" value="Unassembled WGS sequence"/>
</dbReference>
<evidence type="ECO:0000256" key="3">
    <source>
        <dbReference type="ARBA" id="ARBA00022737"/>
    </source>
</evidence>
<organism evidence="9 10">
    <name type="scientific">Massarina eburnea CBS 473.64</name>
    <dbReference type="NCBI Taxonomy" id="1395130"/>
    <lineage>
        <taxon>Eukaryota</taxon>
        <taxon>Fungi</taxon>
        <taxon>Dikarya</taxon>
        <taxon>Ascomycota</taxon>
        <taxon>Pezizomycotina</taxon>
        <taxon>Dothideomycetes</taxon>
        <taxon>Pleosporomycetidae</taxon>
        <taxon>Pleosporales</taxon>
        <taxon>Massarineae</taxon>
        <taxon>Massarinaceae</taxon>
        <taxon>Massarina</taxon>
    </lineage>
</organism>
<dbReference type="OrthoDB" id="9977870at2759"/>
<dbReference type="GO" id="GO:0008270">
    <property type="term" value="F:zinc ion binding"/>
    <property type="evidence" value="ECO:0007669"/>
    <property type="project" value="UniProtKB-KW"/>
</dbReference>
<feature type="region of interest" description="Disordered" evidence="7">
    <location>
        <begin position="247"/>
        <end position="270"/>
    </location>
</feature>
<feature type="domain" description="RING-type" evidence="8">
    <location>
        <begin position="32"/>
        <end position="249"/>
    </location>
</feature>
<feature type="non-terminal residue" evidence="9">
    <location>
        <position position="270"/>
    </location>
</feature>
<keyword evidence="2" id="KW-0479">Metal-binding</keyword>
<dbReference type="Gene3D" id="1.20.120.1750">
    <property type="match status" value="1"/>
</dbReference>
<dbReference type="InterPro" id="IPR017907">
    <property type="entry name" value="Znf_RING_CS"/>
</dbReference>
<evidence type="ECO:0000313" key="9">
    <source>
        <dbReference type="EMBL" id="KAF2640973.1"/>
    </source>
</evidence>
<keyword evidence="1" id="KW-0808">Transferase</keyword>
<dbReference type="InterPro" id="IPR031127">
    <property type="entry name" value="E3_UB_ligase_RBR"/>
</dbReference>
<keyword evidence="6" id="KW-0862">Zinc</keyword>
<keyword evidence="3" id="KW-0677">Repeat</keyword>
<evidence type="ECO:0000256" key="7">
    <source>
        <dbReference type="SAM" id="MobiDB-lite"/>
    </source>
</evidence>
<dbReference type="AlphaFoldDB" id="A0A6A6S2T9"/>
<dbReference type="GO" id="GO:0016567">
    <property type="term" value="P:protein ubiquitination"/>
    <property type="evidence" value="ECO:0007669"/>
    <property type="project" value="InterPro"/>
</dbReference>
<feature type="region of interest" description="Disordered" evidence="7">
    <location>
        <begin position="1"/>
        <end position="26"/>
    </location>
</feature>
<dbReference type="PANTHER" id="PTHR11685">
    <property type="entry name" value="RBR FAMILY RING FINGER AND IBR DOMAIN-CONTAINING"/>
    <property type="match status" value="1"/>
</dbReference>
<evidence type="ECO:0000256" key="6">
    <source>
        <dbReference type="ARBA" id="ARBA00022833"/>
    </source>
</evidence>
<dbReference type="EMBL" id="MU006784">
    <property type="protein sequence ID" value="KAF2640973.1"/>
    <property type="molecule type" value="Genomic_DNA"/>
</dbReference>
<feature type="compositionally biased region" description="Polar residues" evidence="7">
    <location>
        <begin position="10"/>
        <end position="22"/>
    </location>
</feature>
<dbReference type="GO" id="GO:0004842">
    <property type="term" value="F:ubiquitin-protein transferase activity"/>
    <property type="evidence" value="ECO:0007669"/>
    <property type="project" value="InterPro"/>
</dbReference>
<sequence length="270" mass="30255">MRRRNRKVLRNSTPTHNSTEPRSVSEKVSDPEAYDCLVCGDIFSPDAGVIYCAEHFWCNECIANAFEFSVAEFGTFPVSCCGVIPYRQAEHCVAPDVLEKYKLKCMEYYECAVLKVYCADCNTFIPKTRFENHPSYTVAKCACGGTTCVGCKAAWTPDHLCDNPADGIVRPDWLPEYSSGCRIKRCPCCHMWIELKEACNHMTCSNCQHDFCFVCMLPGDLPHPQEGCPEYGDPVCGYDGEGYERSPRGLHRDTGLDSDGRNRLGLSDTD</sequence>
<dbReference type="InterPro" id="IPR044066">
    <property type="entry name" value="TRIAD_supradom"/>
</dbReference>
<dbReference type="Pfam" id="PF22191">
    <property type="entry name" value="IBR_1"/>
    <property type="match status" value="1"/>
</dbReference>
<name>A0A6A6S2T9_9PLEO</name>
<evidence type="ECO:0000256" key="5">
    <source>
        <dbReference type="ARBA" id="ARBA00022786"/>
    </source>
</evidence>
<evidence type="ECO:0000256" key="2">
    <source>
        <dbReference type="ARBA" id="ARBA00022723"/>
    </source>
</evidence>
<evidence type="ECO:0000313" key="10">
    <source>
        <dbReference type="Proteomes" id="UP000799753"/>
    </source>
</evidence>
<accession>A0A6A6S2T9</accession>
<evidence type="ECO:0000259" key="8">
    <source>
        <dbReference type="PROSITE" id="PS51873"/>
    </source>
</evidence>
<dbReference type="PROSITE" id="PS51873">
    <property type="entry name" value="TRIAD"/>
    <property type="match status" value="1"/>
</dbReference>
<reference evidence="9" key="1">
    <citation type="journal article" date="2020" name="Stud. Mycol.">
        <title>101 Dothideomycetes genomes: a test case for predicting lifestyles and emergence of pathogens.</title>
        <authorList>
            <person name="Haridas S."/>
            <person name="Albert R."/>
            <person name="Binder M."/>
            <person name="Bloem J."/>
            <person name="Labutti K."/>
            <person name="Salamov A."/>
            <person name="Andreopoulos B."/>
            <person name="Baker S."/>
            <person name="Barry K."/>
            <person name="Bills G."/>
            <person name="Bluhm B."/>
            <person name="Cannon C."/>
            <person name="Castanera R."/>
            <person name="Culley D."/>
            <person name="Daum C."/>
            <person name="Ezra D."/>
            <person name="Gonzalez J."/>
            <person name="Henrissat B."/>
            <person name="Kuo A."/>
            <person name="Liang C."/>
            <person name="Lipzen A."/>
            <person name="Lutzoni F."/>
            <person name="Magnuson J."/>
            <person name="Mondo S."/>
            <person name="Nolan M."/>
            <person name="Ohm R."/>
            <person name="Pangilinan J."/>
            <person name="Park H.-J."/>
            <person name="Ramirez L."/>
            <person name="Alfaro M."/>
            <person name="Sun H."/>
            <person name="Tritt A."/>
            <person name="Yoshinaga Y."/>
            <person name="Zwiers L.-H."/>
            <person name="Turgeon B."/>
            <person name="Goodwin S."/>
            <person name="Spatafora J."/>
            <person name="Crous P."/>
            <person name="Grigoriev I."/>
        </authorList>
    </citation>
    <scope>NUCLEOTIDE SEQUENCE</scope>
    <source>
        <strain evidence="9">CBS 473.64</strain>
    </source>
</reference>
<evidence type="ECO:0000256" key="4">
    <source>
        <dbReference type="ARBA" id="ARBA00022771"/>
    </source>
</evidence>